<dbReference type="RefSeq" id="WP_087112950.1">
    <property type="nucleotide sequence ID" value="NZ_CBCSCN010000016.1"/>
</dbReference>
<protein>
    <submittedName>
        <fullName evidence="1">Uncharacterized protein</fullName>
    </submittedName>
</protein>
<gene>
    <name evidence="1" type="ORF">EHSB41UT_04322</name>
</gene>
<proteinExistence type="predicted"/>
<accession>A0A1X7AQB3</accession>
<dbReference type="AlphaFoldDB" id="A0A1X7AQB3"/>
<evidence type="ECO:0000313" key="2">
    <source>
        <dbReference type="Proteomes" id="UP000196573"/>
    </source>
</evidence>
<reference evidence="1 2" key="1">
    <citation type="submission" date="2017-03" db="EMBL/GenBank/DDBJ databases">
        <authorList>
            <person name="Afonso C.L."/>
            <person name="Miller P.J."/>
            <person name="Scott M.A."/>
            <person name="Spackman E."/>
            <person name="Goraichik I."/>
            <person name="Dimitrov K.M."/>
            <person name="Suarez D.L."/>
            <person name="Swayne D.E."/>
        </authorList>
    </citation>
    <scope>NUCLEOTIDE SEQUENCE [LARGE SCALE GENOMIC DNA]</scope>
    <source>
        <strain evidence="1">SB41UT1</strain>
    </source>
</reference>
<keyword evidence="2" id="KW-1185">Reference proteome</keyword>
<organism evidence="1 2">
    <name type="scientific">Parendozoicomonas haliclonae</name>
    <dbReference type="NCBI Taxonomy" id="1960125"/>
    <lineage>
        <taxon>Bacteria</taxon>
        <taxon>Pseudomonadati</taxon>
        <taxon>Pseudomonadota</taxon>
        <taxon>Gammaproteobacteria</taxon>
        <taxon>Oceanospirillales</taxon>
        <taxon>Endozoicomonadaceae</taxon>
        <taxon>Parendozoicomonas</taxon>
    </lineage>
</organism>
<dbReference type="Proteomes" id="UP000196573">
    <property type="component" value="Unassembled WGS sequence"/>
</dbReference>
<name>A0A1X7AQB3_9GAMM</name>
<dbReference type="EMBL" id="FWPT01000013">
    <property type="protein sequence ID" value="SMA50511.1"/>
    <property type="molecule type" value="Genomic_DNA"/>
</dbReference>
<sequence length="169" mass="19225">MAGSSVQAAASSWEKLSPQDKTPFNINCEYRLKLTYQDSRSVPVSATYPDGKLRTYHKISLYSATVSRCGVGFVNNRYNNERSYLHVLAHEKASVYEGNMFYDQCSHNSPPGRFVDYEQRPQLKPSQTPDVHDHGVEDNDARHAGKPAEAAFWRSVMFRSVDSLERRCD</sequence>
<evidence type="ECO:0000313" key="1">
    <source>
        <dbReference type="EMBL" id="SMA50511.1"/>
    </source>
</evidence>